<dbReference type="SUPFAM" id="SSF52172">
    <property type="entry name" value="CheY-like"/>
    <property type="match status" value="1"/>
</dbReference>
<evidence type="ECO:0000313" key="6">
    <source>
        <dbReference type="EMBL" id="ASV97245.1"/>
    </source>
</evidence>
<dbReference type="InterPro" id="IPR011006">
    <property type="entry name" value="CheY-like_superfamily"/>
</dbReference>
<reference evidence="6 7" key="1">
    <citation type="submission" date="2017-08" db="EMBL/GenBank/DDBJ databases">
        <title>Identification and genetic characteristics of simultaneous BTEX- and naphthalene-degrading Paraburkholderia sp. BN5 isolated from petroleum-contaminated soil.</title>
        <authorList>
            <person name="Lee Y."/>
            <person name="Jeon C.O."/>
        </authorList>
    </citation>
    <scope>NUCLEOTIDE SEQUENCE [LARGE SCALE GENOMIC DNA]</scope>
    <source>
        <strain evidence="6 7">BN5</strain>
    </source>
</reference>
<evidence type="ECO:0000259" key="5">
    <source>
        <dbReference type="PROSITE" id="PS50110"/>
    </source>
</evidence>
<evidence type="ECO:0000259" key="4">
    <source>
        <dbReference type="PROSITE" id="PS50043"/>
    </source>
</evidence>
<dbReference type="Pfam" id="PF00072">
    <property type="entry name" value="Response_reg"/>
    <property type="match status" value="1"/>
</dbReference>
<dbReference type="GO" id="GO:0000160">
    <property type="term" value="P:phosphorelay signal transduction system"/>
    <property type="evidence" value="ECO:0007669"/>
    <property type="project" value="InterPro"/>
</dbReference>
<dbReference type="KEGG" id="parb:CJU94_03120"/>
<evidence type="ECO:0000256" key="1">
    <source>
        <dbReference type="ARBA" id="ARBA00022553"/>
    </source>
</evidence>
<feature type="domain" description="HTH luxR-type" evidence="4">
    <location>
        <begin position="148"/>
        <end position="213"/>
    </location>
</feature>
<dbReference type="Gene3D" id="3.40.50.2300">
    <property type="match status" value="1"/>
</dbReference>
<dbReference type="SUPFAM" id="SSF46894">
    <property type="entry name" value="C-terminal effector domain of the bipartite response regulators"/>
    <property type="match status" value="1"/>
</dbReference>
<evidence type="ECO:0000313" key="7">
    <source>
        <dbReference type="Proteomes" id="UP000215158"/>
    </source>
</evidence>
<dbReference type="InterPro" id="IPR058245">
    <property type="entry name" value="NreC/VraR/RcsB-like_REC"/>
</dbReference>
<dbReference type="InterPro" id="IPR000792">
    <property type="entry name" value="Tscrpt_reg_LuxR_C"/>
</dbReference>
<dbReference type="Pfam" id="PF00196">
    <property type="entry name" value="GerE"/>
    <property type="match status" value="1"/>
</dbReference>
<dbReference type="PANTHER" id="PTHR43214:SF17">
    <property type="entry name" value="TRANSCRIPTIONAL REGULATORY PROTEIN RCSB"/>
    <property type="match status" value="1"/>
</dbReference>
<dbReference type="CDD" id="cd06170">
    <property type="entry name" value="LuxR_C_like"/>
    <property type="match status" value="1"/>
</dbReference>
<keyword evidence="1 3" id="KW-0597">Phosphoprotein</keyword>
<gene>
    <name evidence="6" type="ORF">CJU94_03120</name>
</gene>
<dbReference type="InterPro" id="IPR039420">
    <property type="entry name" value="WalR-like"/>
</dbReference>
<dbReference type="PROSITE" id="PS50110">
    <property type="entry name" value="RESPONSE_REGULATORY"/>
    <property type="match status" value="1"/>
</dbReference>
<dbReference type="SMART" id="SM00448">
    <property type="entry name" value="REC"/>
    <property type="match status" value="1"/>
</dbReference>
<dbReference type="PROSITE" id="PS50043">
    <property type="entry name" value="HTH_LUXR_2"/>
    <property type="match status" value="1"/>
</dbReference>
<evidence type="ECO:0000256" key="3">
    <source>
        <dbReference type="PROSITE-ProRule" id="PRU00169"/>
    </source>
</evidence>
<dbReference type="EMBL" id="CP022989">
    <property type="protein sequence ID" value="ASV97245.1"/>
    <property type="molecule type" value="Genomic_DNA"/>
</dbReference>
<keyword evidence="7" id="KW-1185">Reference proteome</keyword>
<feature type="domain" description="Response regulatory" evidence="5">
    <location>
        <begin position="4"/>
        <end position="125"/>
    </location>
</feature>
<proteinExistence type="predicted"/>
<accession>A0A248VDY2</accession>
<dbReference type="PANTHER" id="PTHR43214">
    <property type="entry name" value="TWO-COMPONENT RESPONSE REGULATOR"/>
    <property type="match status" value="1"/>
</dbReference>
<sequence>MSLRIILADDHHFVLLGIRATLTMHAGVTIVDEATNPLSLLERLHTTPCDVLVTDLAMPQRSGAADDGLDLVRRIRCDWPHLHIVVMTTLTNAAILRAIVSDGAVSMLGKAESTDELWPAIATTRQGEAYLGRSIVEALARPPDLTCERPPAPRLSGIQAEVVRLLVDGQSISEIAATLGCHRRTVSRKKREAMVKLGVANDPGLFSYVRANGIPGFQSHI</sequence>
<feature type="modified residue" description="4-aspartylphosphate" evidence="3">
    <location>
        <position position="55"/>
    </location>
</feature>
<dbReference type="CDD" id="cd17535">
    <property type="entry name" value="REC_NarL-like"/>
    <property type="match status" value="1"/>
</dbReference>
<dbReference type="SMART" id="SM00421">
    <property type="entry name" value="HTH_LUXR"/>
    <property type="match status" value="1"/>
</dbReference>
<organism evidence="6 7">
    <name type="scientific">Paraburkholderia aromaticivorans</name>
    <dbReference type="NCBI Taxonomy" id="2026199"/>
    <lineage>
        <taxon>Bacteria</taxon>
        <taxon>Pseudomonadati</taxon>
        <taxon>Pseudomonadota</taxon>
        <taxon>Betaproteobacteria</taxon>
        <taxon>Burkholderiales</taxon>
        <taxon>Burkholderiaceae</taxon>
        <taxon>Paraburkholderia</taxon>
    </lineage>
</organism>
<dbReference type="Proteomes" id="UP000215158">
    <property type="component" value="Chromosome 1"/>
</dbReference>
<keyword evidence="2 6" id="KW-0238">DNA-binding</keyword>
<protein>
    <submittedName>
        <fullName evidence="6">DNA-binding response regulator</fullName>
    </submittedName>
</protein>
<dbReference type="GO" id="GO:0003677">
    <property type="term" value="F:DNA binding"/>
    <property type="evidence" value="ECO:0007669"/>
    <property type="project" value="UniProtKB-KW"/>
</dbReference>
<evidence type="ECO:0000256" key="2">
    <source>
        <dbReference type="ARBA" id="ARBA00023125"/>
    </source>
</evidence>
<dbReference type="AlphaFoldDB" id="A0A248VDY2"/>
<dbReference type="InterPro" id="IPR001789">
    <property type="entry name" value="Sig_transdc_resp-reg_receiver"/>
</dbReference>
<dbReference type="Gene3D" id="1.10.10.10">
    <property type="entry name" value="Winged helix-like DNA-binding domain superfamily/Winged helix DNA-binding domain"/>
    <property type="match status" value="1"/>
</dbReference>
<dbReference type="InterPro" id="IPR016032">
    <property type="entry name" value="Sig_transdc_resp-reg_C-effctor"/>
</dbReference>
<dbReference type="RefSeq" id="WP_095417513.1">
    <property type="nucleotide sequence ID" value="NZ_CP022989.1"/>
</dbReference>
<dbReference type="GO" id="GO:0006355">
    <property type="term" value="P:regulation of DNA-templated transcription"/>
    <property type="evidence" value="ECO:0007669"/>
    <property type="project" value="InterPro"/>
</dbReference>
<dbReference type="InterPro" id="IPR036388">
    <property type="entry name" value="WH-like_DNA-bd_sf"/>
</dbReference>
<name>A0A248VDY2_9BURK</name>
<dbReference type="OrthoDB" id="8585266at2"/>